<comment type="function">
    <text evidence="5 6">Cell division inhibitor that blocks the formation of polar Z ring septums. Rapidly oscillates between the poles of the cell to destabilize FtsZ filaments that have formed before they mature into polar Z rings. Prevents FtsZ polymerization.</text>
</comment>
<dbReference type="NCBIfam" id="TIGR01222">
    <property type="entry name" value="minC"/>
    <property type="match status" value="1"/>
</dbReference>
<dbReference type="InterPro" id="IPR013033">
    <property type="entry name" value="MinC"/>
</dbReference>
<comment type="similarity">
    <text evidence="1 6">Belongs to the MinC family.</text>
</comment>
<sequence length="338" mass="34071">MGLGNNLSTAVTSISHTRPSLPLRGRSFRALVLAPETPLGDWFSNLDALVQRSPTLFSERAVILDVSGLARAARAADGPDGPGPAAAGDAVPAEAGPAEPAARAAAARVEAPGAPAPAAGAAPAQAAADQPAADAAAKPAVTKPAVTKPAVARRSAARAAAKAAAERPAPLLAASPPDIAALIDELARRGIRIMGVEKAEPGWLHPALPPPLSGGHAAVAVPQAPEKQKPTSLVLETPLRSGQSVYHPEGDVTVMGSVASGAEILAGGSIHVYGALRGRAIAGAGGNPRARICCRKFAPELLGIDGLFRTADATDPTLRNKAVQVWLESDALRMAALD</sequence>
<dbReference type="Proteomes" id="UP001055167">
    <property type="component" value="Unassembled WGS sequence"/>
</dbReference>
<dbReference type="RefSeq" id="WP_407068069.1">
    <property type="nucleotide sequence ID" value="NZ_BPQH01000002.1"/>
</dbReference>
<dbReference type="Pfam" id="PF03775">
    <property type="entry name" value="MinC_C"/>
    <property type="match status" value="1"/>
</dbReference>
<keyword evidence="4 6" id="KW-0131">Cell cycle</keyword>
<evidence type="ECO:0000256" key="5">
    <source>
        <dbReference type="ARBA" id="ARBA00025606"/>
    </source>
</evidence>
<dbReference type="InterPro" id="IPR005526">
    <property type="entry name" value="Septum_form_inhib_MinC_C"/>
</dbReference>
<evidence type="ECO:0000256" key="6">
    <source>
        <dbReference type="HAMAP-Rule" id="MF_00267"/>
    </source>
</evidence>
<organism evidence="9 10">
    <name type="scientific">Methylobacterium crusticola</name>
    <dbReference type="NCBI Taxonomy" id="1697972"/>
    <lineage>
        <taxon>Bacteria</taxon>
        <taxon>Pseudomonadati</taxon>
        <taxon>Pseudomonadota</taxon>
        <taxon>Alphaproteobacteria</taxon>
        <taxon>Hyphomicrobiales</taxon>
        <taxon>Methylobacteriaceae</taxon>
        <taxon>Methylobacterium</taxon>
    </lineage>
</organism>
<reference evidence="9" key="1">
    <citation type="journal article" date="2021" name="Front. Microbiol.">
        <title>Comprehensive Comparative Genomics and Phenotyping of Methylobacterium Species.</title>
        <authorList>
            <person name="Alessa O."/>
            <person name="Ogura Y."/>
            <person name="Fujitani Y."/>
            <person name="Takami H."/>
            <person name="Hayashi T."/>
            <person name="Sahin N."/>
            <person name="Tani A."/>
        </authorList>
    </citation>
    <scope>NUCLEOTIDE SEQUENCE</scope>
    <source>
        <strain evidence="9">KCTC 52305</strain>
    </source>
</reference>
<protein>
    <recommendedName>
        <fullName evidence="6">Probable septum site-determining protein MinC</fullName>
    </recommendedName>
</protein>
<keyword evidence="3 6" id="KW-0717">Septation</keyword>
<evidence type="ECO:0000259" key="8">
    <source>
        <dbReference type="Pfam" id="PF03775"/>
    </source>
</evidence>
<reference evidence="9" key="2">
    <citation type="submission" date="2021-08" db="EMBL/GenBank/DDBJ databases">
        <authorList>
            <person name="Tani A."/>
            <person name="Ola A."/>
            <person name="Ogura Y."/>
            <person name="Katsura K."/>
            <person name="Hayashi T."/>
        </authorList>
    </citation>
    <scope>NUCLEOTIDE SEQUENCE</scope>
    <source>
        <strain evidence="9">KCTC 52305</strain>
    </source>
</reference>
<dbReference type="Gene3D" id="2.160.20.70">
    <property type="match status" value="1"/>
</dbReference>
<evidence type="ECO:0000256" key="2">
    <source>
        <dbReference type="ARBA" id="ARBA00022618"/>
    </source>
</evidence>
<proteinExistence type="inferred from homology"/>
<comment type="caution">
    <text evidence="9">The sequence shown here is derived from an EMBL/GenBank/DDBJ whole genome shotgun (WGS) entry which is preliminary data.</text>
</comment>
<dbReference type="HAMAP" id="MF_00267">
    <property type="entry name" value="MinC"/>
    <property type="match status" value="1"/>
</dbReference>
<evidence type="ECO:0000256" key="4">
    <source>
        <dbReference type="ARBA" id="ARBA00023306"/>
    </source>
</evidence>
<gene>
    <name evidence="9" type="primary">minC_1</name>
    <name evidence="6" type="synonym">minC</name>
    <name evidence="9" type="ORF">OPKNFCMD_0750</name>
</gene>
<dbReference type="EMBL" id="BPQH01000002">
    <property type="protein sequence ID" value="GJD48035.1"/>
    <property type="molecule type" value="Genomic_DNA"/>
</dbReference>
<accession>A0ABQ4QT16</accession>
<dbReference type="InterPro" id="IPR016098">
    <property type="entry name" value="CAP/MinC_C"/>
</dbReference>
<dbReference type="InterPro" id="IPR036145">
    <property type="entry name" value="MinC_C_sf"/>
</dbReference>
<dbReference type="PANTHER" id="PTHR34108">
    <property type="entry name" value="SEPTUM SITE-DETERMINING PROTEIN MINC"/>
    <property type="match status" value="1"/>
</dbReference>
<evidence type="ECO:0000313" key="10">
    <source>
        <dbReference type="Proteomes" id="UP001055167"/>
    </source>
</evidence>
<keyword evidence="10" id="KW-1185">Reference proteome</keyword>
<evidence type="ECO:0000256" key="7">
    <source>
        <dbReference type="SAM" id="MobiDB-lite"/>
    </source>
</evidence>
<evidence type="ECO:0000256" key="3">
    <source>
        <dbReference type="ARBA" id="ARBA00023210"/>
    </source>
</evidence>
<comment type="subunit">
    <text evidence="6">Interacts with MinD and FtsZ.</text>
</comment>
<dbReference type="SUPFAM" id="SSF63848">
    <property type="entry name" value="Cell-division inhibitor MinC, C-terminal domain"/>
    <property type="match status" value="1"/>
</dbReference>
<keyword evidence="2 6" id="KW-0132">Cell division</keyword>
<name>A0ABQ4QT16_9HYPH</name>
<evidence type="ECO:0000313" key="9">
    <source>
        <dbReference type="EMBL" id="GJD48035.1"/>
    </source>
</evidence>
<dbReference type="PANTHER" id="PTHR34108:SF1">
    <property type="entry name" value="SEPTUM SITE-DETERMINING PROTEIN MINC"/>
    <property type="match status" value="1"/>
</dbReference>
<evidence type="ECO:0000256" key="1">
    <source>
        <dbReference type="ARBA" id="ARBA00006291"/>
    </source>
</evidence>
<feature type="domain" description="Septum formation inhibitor MinC C-terminal" evidence="8">
    <location>
        <begin position="235"/>
        <end position="333"/>
    </location>
</feature>
<feature type="region of interest" description="Disordered" evidence="7">
    <location>
        <begin position="74"/>
        <end position="149"/>
    </location>
</feature>